<evidence type="ECO:0008006" key="3">
    <source>
        <dbReference type="Google" id="ProtNLM"/>
    </source>
</evidence>
<organism evidence="1 2">
    <name type="scientific">Dokdonia donghaensis DSW-1</name>
    <dbReference type="NCBI Taxonomy" id="1300343"/>
    <lineage>
        <taxon>Bacteria</taxon>
        <taxon>Pseudomonadati</taxon>
        <taxon>Bacteroidota</taxon>
        <taxon>Flavobacteriia</taxon>
        <taxon>Flavobacteriales</taxon>
        <taxon>Flavobacteriaceae</taxon>
        <taxon>Dokdonia</taxon>
    </lineage>
</organism>
<keyword evidence="2" id="KW-1185">Reference proteome</keyword>
<dbReference type="Proteomes" id="UP000030140">
    <property type="component" value="Unassembled WGS sequence"/>
</dbReference>
<accession>A0A0A2GUL6</accession>
<protein>
    <recommendedName>
        <fullName evidence="3">Endonuclease</fullName>
    </recommendedName>
</protein>
<dbReference type="Gene3D" id="3.60.10.10">
    <property type="entry name" value="Endonuclease/exonuclease/phosphatase"/>
    <property type="match status" value="1"/>
</dbReference>
<name>A0A0A2GUL6_9FLAO</name>
<gene>
    <name evidence="1" type="ORF">NV36_08915</name>
</gene>
<sequence length="312" mass="35980">MPAFPKPAFTYNFSVKEQIDLLLAHKEKRHIPQKSKTKLLIASWNIANLGLHKRWTIHAALIAEIIDWFDLIAIQEVNVNLEGLRQIEAALPSHYNLLFSDKAGNNERFAYIFDSRVVKQLEMVGEVAIPPKDHRYIKLPGVTSSFTGFDRNPYLGSFQWRNTNFVLLNVHSYFGSNSKKNIHRRALETYAIARHTDLMGNSKYAFSDKIIALGDFNLPLVEPGDLIYKALVKRGLELPKHSTKVYSNIADDKMYDQIAFLPSLKNTIQANGTFDFDNAVFPDLWQENHSKFKSYVKYYLSDHRPIWMQIAF</sequence>
<dbReference type="OrthoDB" id="5500612at2"/>
<dbReference type="CDD" id="cd10283">
    <property type="entry name" value="MnuA_DNase1-like"/>
    <property type="match status" value="1"/>
</dbReference>
<dbReference type="PATRIC" id="fig|1300343.5.peg.663"/>
<dbReference type="KEGG" id="ddo:I597_0653"/>
<reference evidence="1 2" key="1">
    <citation type="submission" date="2014-10" db="EMBL/GenBank/DDBJ databases">
        <title>Draft genome sequence of the proteorhodopsin-containing marine bacterium Dokdonia donghaensis.</title>
        <authorList>
            <person name="Gomez-Consarnau L."/>
            <person name="Gonzalez J.M."/>
            <person name="Riedel T."/>
            <person name="Jaenicke S."/>
            <person name="Wagner-Doebler I."/>
            <person name="Fuhrman J.A."/>
        </authorList>
    </citation>
    <scope>NUCLEOTIDE SEQUENCE [LARGE SCALE GENOMIC DNA]</scope>
    <source>
        <strain evidence="1 2">DSW-1</strain>
    </source>
</reference>
<comment type="caution">
    <text evidence="1">The sequence shown here is derived from an EMBL/GenBank/DDBJ whole genome shotgun (WGS) entry which is preliminary data.</text>
</comment>
<evidence type="ECO:0000313" key="1">
    <source>
        <dbReference type="EMBL" id="KGO06949.1"/>
    </source>
</evidence>
<evidence type="ECO:0000313" key="2">
    <source>
        <dbReference type="Proteomes" id="UP000030140"/>
    </source>
</evidence>
<dbReference type="SUPFAM" id="SSF56219">
    <property type="entry name" value="DNase I-like"/>
    <property type="match status" value="1"/>
</dbReference>
<dbReference type="AlphaFoldDB" id="A0A0A2GUL6"/>
<dbReference type="RefSeq" id="WP_035326267.1">
    <property type="nucleotide sequence ID" value="NZ_CP015125.1"/>
</dbReference>
<proteinExistence type="predicted"/>
<dbReference type="InterPro" id="IPR036691">
    <property type="entry name" value="Endo/exonu/phosph_ase_sf"/>
</dbReference>
<dbReference type="EMBL" id="JSAQ01000001">
    <property type="protein sequence ID" value="KGO06949.1"/>
    <property type="molecule type" value="Genomic_DNA"/>
</dbReference>